<comment type="catalytic activity">
    <reaction evidence="1">
        <text>Endohydrolysis of (1-&gt;3)- or (1-&gt;4)-linkages in beta-D-glucans when the glucose residue whose reducing group is involved in the linkage to be hydrolyzed is itself substituted at C-3.</text>
        <dbReference type="EC" id="3.2.1.6"/>
    </reaction>
</comment>
<evidence type="ECO:0000259" key="7">
    <source>
        <dbReference type="PROSITE" id="PS51762"/>
    </source>
</evidence>
<dbReference type="InterPro" id="IPR013320">
    <property type="entry name" value="ConA-like_dom_sf"/>
</dbReference>
<gene>
    <name evidence="8" type="ORF">LOCC1_G001921</name>
</gene>
<comment type="caution">
    <text evidence="8">The sequence shown here is derived from an EMBL/GenBank/DDBJ whole genome shotgun (WGS) entry which is preliminary data.</text>
</comment>
<evidence type="ECO:0000313" key="9">
    <source>
        <dbReference type="Proteomes" id="UP000443090"/>
    </source>
</evidence>
<dbReference type="GO" id="GO:0009251">
    <property type="term" value="P:glucan catabolic process"/>
    <property type="evidence" value="ECO:0007669"/>
    <property type="project" value="TreeGrafter"/>
</dbReference>
<dbReference type="EC" id="3.2.1.6" evidence="3"/>
<keyword evidence="9" id="KW-1185">Reference proteome</keyword>
<dbReference type="AlphaFoldDB" id="A0A8H8S4T4"/>
<evidence type="ECO:0000256" key="3">
    <source>
        <dbReference type="ARBA" id="ARBA00012599"/>
    </source>
</evidence>
<keyword evidence="4" id="KW-0378">Hydrolase</keyword>
<dbReference type="PANTHER" id="PTHR10963">
    <property type="entry name" value="GLYCOSYL HYDROLASE-RELATED"/>
    <property type="match status" value="1"/>
</dbReference>
<evidence type="ECO:0000256" key="6">
    <source>
        <dbReference type="SAM" id="SignalP"/>
    </source>
</evidence>
<evidence type="ECO:0000313" key="8">
    <source>
        <dbReference type="EMBL" id="TVY48138.1"/>
    </source>
</evidence>
<dbReference type="GO" id="GO:0052861">
    <property type="term" value="F:endo-1,3(4)-beta-glucanase activity"/>
    <property type="evidence" value="ECO:0007669"/>
    <property type="project" value="UniProtKB-EC"/>
</dbReference>
<comment type="similarity">
    <text evidence="2">Belongs to the glycosyl hydrolase 16 family.</text>
</comment>
<dbReference type="FunFam" id="2.60.120.200:FF:000114">
    <property type="entry name" value="Probable endo-1,3(4)-beta-glucanase NFIA_089530"/>
    <property type="match status" value="1"/>
</dbReference>
<dbReference type="Pfam" id="PF26113">
    <property type="entry name" value="GH16_XgeA"/>
    <property type="match status" value="1"/>
</dbReference>
<feature type="signal peptide" evidence="6">
    <location>
        <begin position="1"/>
        <end position="23"/>
    </location>
</feature>
<organism evidence="8 9">
    <name type="scientific">Lachnellula occidentalis</name>
    <dbReference type="NCBI Taxonomy" id="215460"/>
    <lineage>
        <taxon>Eukaryota</taxon>
        <taxon>Fungi</taxon>
        <taxon>Dikarya</taxon>
        <taxon>Ascomycota</taxon>
        <taxon>Pezizomycotina</taxon>
        <taxon>Leotiomycetes</taxon>
        <taxon>Helotiales</taxon>
        <taxon>Lachnaceae</taxon>
        <taxon>Lachnellula</taxon>
    </lineage>
</organism>
<proteinExistence type="inferred from homology"/>
<dbReference type="InterPro" id="IPR000757">
    <property type="entry name" value="Beta-glucanase-like"/>
</dbReference>
<dbReference type="SUPFAM" id="SSF49899">
    <property type="entry name" value="Concanavalin A-like lectins/glucanases"/>
    <property type="match status" value="1"/>
</dbReference>
<evidence type="ECO:0000256" key="1">
    <source>
        <dbReference type="ARBA" id="ARBA00000124"/>
    </source>
</evidence>
<feature type="chain" id="PRO_5034678858" description="endo-1,3(4)-beta-glucanase" evidence="6">
    <location>
        <begin position="24"/>
        <end position="334"/>
    </location>
</feature>
<reference evidence="8 9" key="1">
    <citation type="submission" date="2018-05" db="EMBL/GenBank/DDBJ databases">
        <title>Genome sequencing and assembly of the regulated plant pathogen Lachnellula willkommii and related sister species for the development of diagnostic species identification markers.</title>
        <authorList>
            <person name="Giroux E."/>
            <person name="Bilodeau G."/>
        </authorList>
    </citation>
    <scope>NUCLEOTIDE SEQUENCE [LARGE SCALE GENOMIC DNA]</scope>
    <source>
        <strain evidence="8 9">CBS 160.35</strain>
    </source>
</reference>
<keyword evidence="5" id="KW-0326">Glycosidase</keyword>
<feature type="domain" description="GH16" evidence="7">
    <location>
        <begin position="19"/>
        <end position="268"/>
    </location>
</feature>
<keyword evidence="6" id="KW-0732">Signal</keyword>
<name>A0A8H8S4T4_9HELO</name>
<protein>
    <recommendedName>
        <fullName evidence="3">endo-1,3(4)-beta-glucanase</fullName>
        <ecNumber evidence="3">3.2.1.6</ecNumber>
    </recommendedName>
</protein>
<dbReference type="PANTHER" id="PTHR10963:SF24">
    <property type="entry name" value="GLYCOSIDASE C21B10.07-RELATED"/>
    <property type="match status" value="1"/>
</dbReference>
<evidence type="ECO:0000256" key="4">
    <source>
        <dbReference type="ARBA" id="ARBA00022801"/>
    </source>
</evidence>
<dbReference type="CDD" id="cd02181">
    <property type="entry name" value="GH16_fungal_Lam16A_glucanase"/>
    <property type="match status" value="1"/>
</dbReference>
<evidence type="ECO:0000256" key="5">
    <source>
        <dbReference type="ARBA" id="ARBA00023295"/>
    </source>
</evidence>
<dbReference type="Gene3D" id="2.60.120.200">
    <property type="match status" value="1"/>
</dbReference>
<accession>A0A8H8S4T4</accession>
<evidence type="ECO:0000256" key="2">
    <source>
        <dbReference type="ARBA" id="ARBA00006865"/>
    </source>
</evidence>
<dbReference type="InterPro" id="IPR050546">
    <property type="entry name" value="Glycosyl_Hydrlase_16"/>
</dbReference>
<sequence length="334" mass="34876">MHASTSLVRLSAALCLAAGTAKAYTLTDTFDKTNFFDDWTFFTAADPTGGFVESCGVQHAGVYLGVDHTTMNPTGGRDSVRVTSNKAYNHGLFIADLAHMPDSECGVWPAFWTVGPNWPAAGEIDIIEGVNDATTDSATLHTSSGCTMQSTGSLASSILTTGDCNSGTGCGMTTVDSSNYGTGFNAGGGGVYAMEWTSTAINVYFFPRAAGIPSDITSGSPNPANWTKPIAAFSGSGCDIDQHFMNHNLVFDTTFCGQWAGEVWGANSKCSALASTCNAYVAGNPTAFASSYWLINSVKVYQASAAKRDAPVAKRSLTAAQQHTSAKKGITFNG</sequence>
<dbReference type="Proteomes" id="UP000443090">
    <property type="component" value="Unassembled WGS sequence"/>
</dbReference>
<dbReference type="PROSITE" id="PS51762">
    <property type="entry name" value="GH16_2"/>
    <property type="match status" value="1"/>
</dbReference>
<dbReference type="EMBL" id="QGMI01000058">
    <property type="protein sequence ID" value="TVY48138.1"/>
    <property type="molecule type" value="Genomic_DNA"/>
</dbReference>
<dbReference type="OrthoDB" id="192832at2759"/>